<gene>
    <name evidence="7" type="ORF">MESINF_2268</name>
</gene>
<dbReference type="InterPro" id="IPR036322">
    <property type="entry name" value="WD40_repeat_dom_sf"/>
</dbReference>
<dbReference type="PANTHER" id="PTHR44006:SF1">
    <property type="entry name" value="U5 SMALL NUCLEAR RIBONUCLEOPROTEIN 40 KDA PROTEIN"/>
    <property type="match status" value="1"/>
</dbReference>
<feature type="transmembrane region" description="Helical" evidence="6">
    <location>
        <begin position="726"/>
        <end position="744"/>
    </location>
</feature>
<evidence type="ECO:0000256" key="1">
    <source>
        <dbReference type="ARBA" id="ARBA00022574"/>
    </source>
</evidence>
<dbReference type="AlphaFoldDB" id="A0A7Z7PSD5"/>
<dbReference type="PRINTS" id="PR00320">
    <property type="entry name" value="GPROTEINBRPT"/>
</dbReference>
<dbReference type="InterPro" id="IPR019775">
    <property type="entry name" value="WD40_repeat_CS"/>
</dbReference>
<dbReference type="Pfam" id="PF00400">
    <property type="entry name" value="WD40"/>
    <property type="match status" value="6"/>
</dbReference>
<evidence type="ECO:0000256" key="6">
    <source>
        <dbReference type="SAM" id="Phobius"/>
    </source>
</evidence>
<dbReference type="SUPFAM" id="SSF50978">
    <property type="entry name" value="WD40 repeat-like"/>
    <property type="match status" value="1"/>
</dbReference>
<evidence type="ECO:0000256" key="3">
    <source>
        <dbReference type="ARBA" id="ARBA00022737"/>
    </source>
</evidence>
<feature type="repeat" description="WD" evidence="5">
    <location>
        <begin position="76"/>
        <end position="117"/>
    </location>
</feature>
<dbReference type="Proteomes" id="UP000250796">
    <property type="component" value="Chromosome MESINF"/>
</dbReference>
<dbReference type="KEGG" id="minf:MESINF_2268"/>
<protein>
    <submittedName>
        <fullName evidence="7">WD40 repeat-containing protein</fullName>
    </submittedName>
</protein>
<accession>A0A7Z7PSD5</accession>
<dbReference type="GO" id="GO:0003723">
    <property type="term" value="F:RNA binding"/>
    <property type="evidence" value="ECO:0007669"/>
    <property type="project" value="TreeGrafter"/>
</dbReference>
<feature type="repeat" description="WD" evidence="5">
    <location>
        <begin position="284"/>
        <end position="325"/>
    </location>
</feature>
<keyword evidence="6" id="KW-1133">Transmembrane helix</keyword>
<dbReference type="PANTHER" id="PTHR44006">
    <property type="entry name" value="U5 SMALL NUCLEAR RIBONUCLEOPROTEIN 40 KDA PROTEIN"/>
    <property type="match status" value="1"/>
</dbReference>
<evidence type="ECO:0000256" key="5">
    <source>
        <dbReference type="PROSITE-ProRule" id="PRU00221"/>
    </source>
</evidence>
<dbReference type="EMBL" id="LS974202">
    <property type="protein sequence ID" value="SSC13708.1"/>
    <property type="molecule type" value="Genomic_DNA"/>
</dbReference>
<keyword evidence="6" id="KW-0472">Membrane</keyword>
<dbReference type="SMART" id="SM00320">
    <property type="entry name" value="WD40"/>
    <property type="match status" value="7"/>
</dbReference>
<name>A0A7Z7PSD5_9BACT</name>
<evidence type="ECO:0000256" key="2">
    <source>
        <dbReference type="ARBA" id="ARBA00022664"/>
    </source>
</evidence>
<keyword evidence="3" id="KW-0677">Repeat</keyword>
<dbReference type="PROSITE" id="PS50294">
    <property type="entry name" value="WD_REPEATS_REGION"/>
    <property type="match status" value="4"/>
</dbReference>
<dbReference type="CDD" id="cd00200">
    <property type="entry name" value="WD40"/>
    <property type="match status" value="1"/>
</dbReference>
<dbReference type="PROSITE" id="PS00678">
    <property type="entry name" value="WD_REPEATS_1"/>
    <property type="match status" value="3"/>
</dbReference>
<keyword evidence="6" id="KW-0812">Transmembrane</keyword>
<organism evidence="7 8">
    <name type="scientific">Mesotoga infera</name>
    <dbReference type="NCBI Taxonomy" id="1236046"/>
    <lineage>
        <taxon>Bacteria</taxon>
        <taxon>Thermotogati</taxon>
        <taxon>Thermotogota</taxon>
        <taxon>Thermotogae</taxon>
        <taxon>Kosmotogales</taxon>
        <taxon>Kosmotogaceae</taxon>
        <taxon>Mesotoga</taxon>
    </lineage>
</organism>
<dbReference type="InterPro" id="IPR020472">
    <property type="entry name" value="WD40_PAC1"/>
</dbReference>
<dbReference type="Gene3D" id="2.130.10.10">
    <property type="entry name" value="YVTN repeat-like/Quinoprotein amine dehydrogenase"/>
    <property type="match status" value="2"/>
</dbReference>
<keyword evidence="2" id="KW-0507">mRNA processing</keyword>
<dbReference type="InterPro" id="IPR001680">
    <property type="entry name" value="WD40_rpt"/>
</dbReference>
<reference evidence="7 8" key="1">
    <citation type="submission" date="2017-01" db="EMBL/GenBank/DDBJ databases">
        <authorList>
            <person name="Erauso G."/>
        </authorList>
    </citation>
    <scope>NUCLEOTIDE SEQUENCE [LARGE SCALE GENOMIC DNA]</scope>
    <source>
        <strain evidence="7">MESINF1</strain>
    </source>
</reference>
<evidence type="ECO:0000313" key="7">
    <source>
        <dbReference type="EMBL" id="SSC13708.1"/>
    </source>
</evidence>
<feature type="repeat" description="WD" evidence="5">
    <location>
        <begin position="118"/>
        <end position="159"/>
    </location>
</feature>
<dbReference type="GO" id="GO:0006397">
    <property type="term" value="P:mRNA processing"/>
    <property type="evidence" value="ECO:0007669"/>
    <property type="project" value="UniProtKB-KW"/>
</dbReference>
<dbReference type="PROSITE" id="PS50082">
    <property type="entry name" value="WD_REPEATS_2"/>
    <property type="match status" value="5"/>
</dbReference>
<dbReference type="InterPro" id="IPR052234">
    <property type="entry name" value="U5_snRNP_Component"/>
</dbReference>
<evidence type="ECO:0000313" key="8">
    <source>
        <dbReference type="Proteomes" id="UP000250796"/>
    </source>
</evidence>
<sequence length="759" mass="84125">MNIPSKVMDLRKLLLVLFIVFLSLTAVFSVEYFPDETAFSINCIALSTDGKSLLAGYIDNTVKVWNLLDGKLSMNLSLHSSWVTSLAVSPDGRLGIAGYDDGMIIVWEMETGKPLKSLSSHTSSVNYLLVTEDGKTLYSAGSDGTVKVWSLSELAFIRSLRGHSGPVNSIVHWPEQNRLYSVSDDGTLRIWDTSTGQQVKVIKAEIGALSSVNMDEKRSILVVGSKDGPLKFYDVKTWSALRIVKAHNAEVTAIIIRGDLIFTSSRDRTVKILSLPLGSLVKMITGHTWDVSSIVLSGDSSIIYSGSSDGTVKIWDVDKGVALGTLIGFGDGEYFSYNGDGNWVASSKGASRVKTSSGKQPNQQGTELSSLLLQLDKLPRIYVQSPQSITIDNTDLTFVVSQPVVRVTVNDEEIPIGESGKVTFRTTSAGALTIKAFDSIGNFDEKILEVQFEETKMYVIDNVGPYRRGDQVVVSDRKDMDLLVNGEWLSREFFSDIAPDIEPPQITGQTSQQVMIGHEKHLNFVVTDNNEVKTVIVIGPDEKRDEVSVNSPHENIRIKVAGTGEYRVAAIDNEGNEAWATFSLYANAKTFWVERDQGNLRRGQEVTVTAEGENSFFVKEYGWVEKDVLTETKIITESPIIEAEDVQYADANKEKMLNFKVSDDIKVLEVEVSEKRYPVDLKEKEMFVIVGDYGEYRVVARDLEGNTSEKTIRLAAPAMDEKKTNWLLVLVAVAAIAILLLLIFRSSFIRKKKRKVRLM</sequence>
<dbReference type="GO" id="GO:0008380">
    <property type="term" value="P:RNA splicing"/>
    <property type="evidence" value="ECO:0007669"/>
    <property type="project" value="UniProtKB-KW"/>
</dbReference>
<dbReference type="InterPro" id="IPR015943">
    <property type="entry name" value="WD40/YVTN_repeat-like_dom_sf"/>
</dbReference>
<feature type="repeat" description="WD" evidence="5">
    <location>
        <begin position="160"/>
        <end position="201"/>
    </location>
</feature>
<keyword evidence="4" id="KW-0508">mRNA splicing</keyword>
<feature type="repeat" description="WD" evidence="5">
    <location>
        <begin position="41"/>
        <end position="75"/>
    </location>
</feature>
<proteinExistence type="predicted"/>
<keyword evidence="1 5" id="KW-0853">WD repeat</keyword>
<evidence type="ECO:0000256" key="4">
    <source>
        <dbReference type="ARBA" id="ARBA00023187"/>
    </source>
</evidence>
<keyword evidence="8" id="KW-1185">Reference proteome</keyword>